<dbReference type="PROSITE" id="PS50181">
    <property type="entry name" value="FBOX"/>
    <property type="match status" value="1"/>
</dbReference>
<feature type="transmembrane region" description="Helical" evidence="6">
    <location>
        <begin position="126"/>
        <end position="143"/>
    </location>
</feature>
<dbReference type="Proteomes" id="UP000294847">
    <property type="component" value="Chromosome 3"/>
</dbReference>
<evidence type="ECO:0000256" key="1">
    <source>
        <dbReference type="ARBA" id="ARBA00004141"/>
    </source>
</evidence>
<protein>
    <recommendedName>
        <fullName evidence="7">F-box domain-containing protein</fullName>
    </recommendedName>
</protein>
<proteinExistence type="predicted"/>
<accession>A0A4P7NCN9</accession>
<evidence type="ECO:0000313" key="9">
    <source>
        <dbReference type="Proteomes" id="UP000294847"/>
    </source>
</evidence>
<organism evidence="8 9">
    <name type="scientific">Pyricularia oryzae</name>
    <name type="common">Rice blast fungus</name>
    <name type="synonym">Magnaporthe oryzae</name>
    <dbReference type="NCBI Taxonomy" id="318829"/>
    <lineage>
        <taxon>Eukaryota</taxon>
        <taxon>Fungi</taxon>
        <taxon>Dikarya</taxon>
        <taxon>Ascomycota</taxon>
        <taxon>Pezizomycotina</taxon>
        <taxon>Sordariomycetes</taxon>
        <taxon>Sordariomycetidae</taxon>
        <taxon>Magnaporthales</taxon>
        <taxon>Pyriculariaceae</taxon>
        <taxon>Pyricularia</taxon>
    </lineage>
</organism>
<evidence type="ECO:0000256" key="5">
    <source>
        <dbReference type="ARBA" id="ARBA00023136"/>
    </source>
</evidence>
<evidence type="ECO:0000256" key="4">
    <source>
        <dbReference type="ARBA" id="ARBA00022989"/>
    </source>
</evidence>
<evidence type="ECO:0000259" key="7">
    <source>
        <dbReference type="PROSITE" id="PS50181"/>
    </source>
</evidence>
<dbReference type="AlphaFoldDB" id="A0A4P7NCN9"/>
<dbReference type="GO" id="GO:0022857">
    <property type="term" value="F:transmembrane transporter activity"/>
    <property type="evidence" value="ECO:0007669"/>
    <property type="project" value="TreeGrafter"/>
</dbReference>
<dbReference type="SUPFAM" id="SSF103473">
    <property type="entry name" value="MFS general substrate transporter"/>
    <property type="match status" value="1"/>
</dbReference>
<evidence type="ECO:0000256" key="6">
    <source>
        <dbReference type="SAM" id="Phobius"/>
    </source>
</evidence>
<feature type="domain" description="F-box" evidence="7">
    <location>
        <begin position="202"/>
        <end position="247"/>
    </location>
</feature>
<feature type="transmembrane region" description="Helical" evidence="6">
    <location>
        <begin position="164"/>
        <end position="183"/>
    </location>
</feature>
<reference evidence="8 9" key="1">
    <citation type="journal article" date="2019" name="Mol. Biol. Evol.">
        <title>Blast fungal genomes show frequent chromosomal changes, gene gains and losses, and effector gene turnover.</title>
        <authorList>
            <person name="Gomez Luciano L.B."/>
            <person name="Jason Tsai I."/>
            <person name="Chuma I."/>
            <person name="Tosa Y."/>
            <person name="Chen Y.H."/>
            <person name="Li J.Y."/>
            <person name="Li M.Y."/>
            <person name="Jade Lu M.Y."/>
            <person name="Nakayashiki H."/>
            <person name="Li W.H."/>
        </authorList>
    </citation>
    <scope>NUCLEOTIDE SEQUENCE [LARGE SCALE GENOMIC DNA]</scope>
    <source>
        <strain evidence="8">MZ5-1-6</strain>
    </source>
</reference>
<evidence type="ECO:0000256" key="2">
    <source>
        <dbReference type="ARBA" id="ARBA00022448"/>
    </source>
</evidence>
<keyword evidence="4 6" id="KW-1133">Transmembrane helix</keyword>
<dbReference type="EMBL" id="CP034206">
    <property type="protein sequence ID" value="QBZ58470.1"/>
    <property type="molecule type" value="Genomic_DNA"/>
</dbReference>
<dbReference type="InterPro" id="IPR001810">
    <property type="entry name" value="F-box_dom"/>
</dbReference>
<keyword evidence="5 6" id="KW-0472">Membrane</keyword>
<gene>
    <name evidence="8" type="ORF">PoMZ_03423</name>
</gene>
<dbReference type="PANTHER" id="PTHR43791:SF12">
    <property type="entry name" value="MAJOR FACILITATOR SUPERFAMILY (MFS) PROFILE DOMAIN-CONTAINING PROTEIN"/>
    <property type="match status" value="1"/>
</dbReference>
<name>A0A4P7NCN9_PYROR</name>
<comment type="subcellular location">
    <subcellularLocation>
        <location evidence="1">Membrane</location>
        <topology evidence="1">Multi-pass membrane protein</topology>
    </subcellularLocation>
</comment>
<dbReference type="PANTHER" id="PTHR43791">
    <property type="entry name" value="PERMEASE-RELATED"/>
    <property type="match status" value="1"/>
</dbReference>
<feature type="transmembrane region" description="Helical" evidence="6">
    <location>
        <begin position="102"/>
        <end position="120"/>
    </location>
</feature>
<keyword evidence="3 6" id="KW-0812">Transmembrane</keyword>
<evidence type="ECO:0000313" key="8">
    <source>
        <dbReference type="EMBL" id="QBZ58470.1"/>
    </source>
</evidence>
<keyword evidence="2" id="KW-0813">Transport</keyword>
<dbReference type="GO" id="GO:0016020">
    <property type="term" value="C:membrane"/>
    <property type="evidence" value="ECO:0007669"/>
    <property type="project" value="UniProtKB-SubCell"/>
</dbReference>
<evidence type="ECO:0000256" key="3">
    <source>
        <dbReference type="ARBA" id="ARBA00022692"/>
    </source>
</evidence>
<dbReference type="InterPro" id="IPR036259">
    <property type="entry name" value="MFS_trans_sf"/>
</dbReference>
<sequence>MYINRGVAEFAVAVLSYFVLPDCPLETRWLIPEERQLAHNRIDASITKKGKHAHSGGSKAGRRGSHALDKTVGHILVCPSHRLACIATMLVSWSSGRLKERTWHITISTLVAVAGFIVAPSVENTAGRYAGMIIFCIGTYGVNSLMLGRCGSVCGAQEEVGRPGYIPVMAASAAFSVATFGIANMRARANLDPVRRASINSMDRLVRLPREMLDMVVDHLDDDSVDRLTQTSRTLQNLVGSRTWHKVEVACTNLSDQEKLIWRLEACVTGKQKKVLTENGAYPEHDFVDNDDIPCCASYVRQYIINGSDDKALYEEPLINLYGRDTIPVEMVQVTGLVHLCIYNVECARFGEDNGVTLRMLGGSATTLRSLELFHYHEQCSEEAEVQMDGIDFQLTALEFLIMCRFCLREAKAMLQVVDFPCLAELHIYQPPDELSAFFVTLQARFGAVQQPTLRLLELDLNATSDQAMFDAQRRWLRSFTTLKSLRLDRWAPQVPALDFSRALPSIVGHQGLRKLIFSHRDRERDSEGGPQFYIPVLKTASVLTLALNLPELRWLEFAPDRDDLFETGRALSGLTKLEFMRCRHQEDGDFNYVFRMLTKIIQGFLREMQPDETWEGKYSLRLVQAEEEGVQYDVASRLPEAWGRKRIITNPTTKKAVRMRMAREVDPAFVEDSDPVWIDKVGRDWRVADE</sequence>